<feature type="domain" description="Retrotransposon gag" evidence="7">
    <location>
        <begin position="101"/>
        <end position="195"/>
    </location>
</feature>
<dbReference type="Proteomes" id="UP001231189">
    <property type="component" value="Unassembled WGS sequence"/>
</dbReference>
<evidence type="ECO:0000256" key="5">
    <source>
        <dbReference type="ARBA" id="ARBA00022801"/>
    </source>
</evidence>
<dbReference type="EMBL" id="JAUUTY010000005">
    <property type="protein sequence ID" value="KAK1625858.1"/>
    <property type="molecule type" value="Genomic_DNA"/>
</dbReference>
<dbReference type="FunFam" id="3.10.20.370:FF:000001">
    <property type="entry name" value="Retrovirus-related Pol polyprotein from transposon 17.6-like protein"/>
    <property type="match status" value="1"/>
</dbReference>
<comment type="caution">
    <text evidence="10">The sequence shown here is derived from an EMBL/GenBank/DDBJ whole genome shotgun (WGS) entry which is preliminary data.</text>
</comment>
<dbReference type="Pfam" id="PF17921">
    <property type="entry name" value="Integrase_H2C2"/>
    <property type="match status" value="1"/>
</dbReference>
<dbReference type="GO" id="GO:0003964">
    <property type="term" value="F:RNA-directed DNA polymerase activity"/>
    <property type="evidence" value="ECO:0007669"/>
    <property type="project" value="UniProtKB-KW"/>
</dbReference>
<evidence type="ECO:0000259" key="7">
    <source>
        <dbReference type="Pfam" id="PF03732"/>
    </source>
</evidence>
<sequence length="651" mass="74692">MAPPNRNNPDAMMQMLQMMMADREAERAERQANLAALQQIAQNNPGHGNHDHPGSKLKNFHNTNPPMFSKTEEPLDADDWLQTMENNLEVAGVEAAEKVLFATHYLSGPARAWWNSARAMNGGQMMTWEDFKLKFSRYHVPPGLIKKMRDEFRELKQGRMSVVEYRDRFLTLSRYAPDETDTNEKKKERFLNGLHDEMQTVLVNIPFTDLEALVDSAIQMEGKLHQTNENRKRRMMNQSGPSNTARYRPYSSGGFAPRNNKPHVPLSRPSFPIGVEDTQGGIAVDPAKIKTVAEWRAPTTQTEVRAFLGLAGYYRRFVEGFSSIARPMTQLLKKDKKFEWTDKCEESFQKLKSRLTTALILIMPDITKPFDVYCDASKIGLGCVLMQDGKVISYLSRQLKQHEQNYPTHDLELAAVVLALKVWRHYLMGNRCEIYSDHKSLKYIFTQKELNMRQRRWIELIKDYDMEIHYHPGKANVVADALSRLPCQLNFMIAEEQPSLYQEFEQFRLELVSEGFLASIELQPTLISQIKEAQKGNASIDGIKSQIAAGKAPGFTQDEEGILWYNGRLCVPADSELKQVILKEAHDTLYSIHPGGTKMYQDLKEQFWWHGMKREIGSYIAKCDIVGESKRTSATRRITAALTDPEWKWDS</sequence>
<dbReference type="InterPro" id="IPR043128">
    <property type="entry name" value="Rev_trsase/Diguanyl_cyclase"/>
</dbReference>
<evidence type="ECO:0000256" key="6">
    <source>
        <dbReference type="ARBA" id="ARBA00022918"/>
    </source>
</evidence>
<evidence type="ECO:0000313" key="10">
    <source>
        <dbReference type="EMBL" id="KAK1625858.1"/>
    </source>
</evidence>
<dbReference type="Gene3D" id="3.30.70.270">
    <property type="match status" value="1"/>
</dbReference>
<accession>A0AAD8RHB4</accession>
<dbReference type="SUPFAM" id="SSF56672">
    <property type="entry name" value="DNA/RNA polymerases"/>
    <property type="match status" value="1"/>
</dbReference>
<dbReference type="PANTHER" id="PTHR37984">
    <property type="entry name" value="PROTEIN CBG26694"/>
    <property type="match status" value="1"/>
</dbReference>
<proteinExistence type="predicted"/>
<dbReference type="AlphaFoldDB" id="A0AAD8RHB4"/>
<dbReference type="PANTHER" id="PTHR37984:SF5">
    <property type="entry name" value="PROTEIN NYNRIN-LIKE"/>
    <property type="match status" value="1"/>
</dbReference>
<organism evidence="10 11">
    <name type="scientific">Lolium multiflorum</name>
    <name type="common">Italian ryegrass</name>
    <name type="synonym">Lolium perenne subsp. multiflorum</name>
    <dbReference type="NCBI Taxonomy" id="4521"/>
    <lineage>
        <taxon>Eukaryota</taxon>
        <taxon>Viridiplantae</taxon>
        <taxon>Streptophyta</taxon>
        <taxon>Embryophyta</taxon>
        <taxon>Tracheophyta</taxon>
        <taxon>Spermatophyta</taxon>
        <taxon>Magnoliopsida</taxon>
        <taxon>Liliopsida</taxon>
        <taxon>Poales</taxon>
        <taxon>Poaceae</taxon>
        <taxon>BOP clade</taxon>
        <taxon>Pooideae</taxon>
        <taxon>Poodae</taxon>
        <taxon>Poeae</taxon>
        <taxon>Poeae Chloroplast Group 2 (Poeae type)</taxon>
        <taxon>Loliodinae</taxon>
        <taxon>Loliinae</taxon>
        <taxon>Lolium</taxon>
    </lineage>
</organism>
<evidence type="ECO:0000256" key="3">
    <source>
        <dbReference type="ARBA" id="ARBA00022722"/>
    </source>
</evidence>
<dbReference type="GO" id="GO:0016787">
    <property type="term" value="F:hydrolase activity"/>
    <property type="evidence" value="ECO:0007669"/>
    <property type="project" value="UniProtKB-KW"/>
</dbReference>
<dbReference type="Pfam" id="PF17917">
    <property type="entry name" value="RT_RNaseH"/>
    <property type="match status" value="1"/>
</dbReference>
<dbReference type="GO" id="GO:0004519">
    <property type="term" value="F:endonuclease activity"/>
    <property type="evidence" value="ECO:0007669"/>
    <property type="project" value="UniProtKB-KW"/>
</dbReference>
<dbReference type="InterPro" id="IPR041373">
    <property type="entry name" value="RT_RNaseH"/>
</dbReference>
<dbReference type="InterPro" id="IPR043502">
    <property type="entry name" value="DNA/RNA_pol_sf"/>
</dbReference>
<dbReference type="Pfam" id="PF03732">
    <property type="entry name" value="Retrotrans_gag"/>
    <property type="match status" value="1"/>
</dbReference>
<dbReference type="InterPro" id="IPR050951">
    <property type="entry name" value="Retrovirus_Pol_polyprotein"/>
</dbReference>
<keyword evidence="11" id="KW-1185">Reference proteome</keyword>
<reference evidence="10" key="1">
    <citation type="submission" date="2023-07" db="EMBL/GenBank/DDBJ databases">
        <title>A chromosome-level genome assembly of Lolium multiflorum.</title>
        <authorList>
            <person name="Chen Y."/>
            <person name="Copetti D."/>
            <person name="Kolliker R."/>
            <person name="Studer B."/>
        </authorList>
    </citation>
    <scope>NUCLEOTIDE SEQUENCE</scope>
    <source>
        <strain evidence="10">02402/16</strain>
        <tissue evidence="10">Leaf</tissue>
    </source>
</reference>
<evidence type="ECO:0000259" key="9">
    <source>
        <dbReference type="Pfam" id="PF17921"/>
    </source>
</evidence>
<evidence type="ECO:0000256" key="4">
    <source>
        <dbReference type="ARBA" id="ARBA00022759"/>
    </source>
</evidence>
<keyword evidence="3" id="KW-0540">Nuclease</keyword>
<name>A0AAD8RHB4_LOLMU</name>
<dbReference type="Gene3D" id="1.10.340.70">
    <property type="match status" value="1"/>
</dbReference>
<keyword evidence="5" id="KW-0378">Hydrolase</keyword>
<dbReference type="InterPro" id="IPR041588">
    <property type="entry name" value="Integrase_H2C2"/>
</dbReference>
<keyword evidence="2" id="KW-0548">Nucleotidyltransferase</keyword>
<evidence type="ECO:0000313" key="11">
    <source>
        <dbReference type="Proteomes" id="UP001231189"/>
    </source>
</evidence>
<keyword evidence="6" id="KW-0695">RNA-directed DNA polymerase</keyword>
<evidence type="ECO:0000259" key="8">
    <source>
        <dbReference type="Pfam" id="PF17917"/>
    </source>
</evidence>
<protein>
    <submittedName>
        <fullName evidence="10">Uncharacterized protein</fullName>
    </submittedName>
</protein>
<feature type="domain" description="Integrase zinc-binding" evidence="9">
    <location>
        <begin position="574"/>
        <end position="625"/>
    </location>
</feature>
<dbReference type="InterPro" id="IPR005162">
    <property type="entry name" value="Retrotrans_gag_dom"/>
</dbReference>
<evidence type="ECO:0000256" key="2">
    <source>
        <dbReference type="ARBA" id="ARBA00022695"/>
    </source>
</evidence>
<keyword evidence="4" id="KW-0255">Endonuclease</keyword>
<evidence type="ECO:0000256" key="1">
    <source>
        <dbReference type="ARBA" id="ARBA00022679"/>
    </source>
</evidence>
<gene>
    <name evidence="10" type="ORF">QYE76_000173</name>
</gene>
<dbReference type="FunFam" id="3.30.70.270:FF:000020">
    <property type="entry name" value="Transposon Tf2-6 polyprotein-like Protein"/>
    <property type="match status" value="1"/>
</dbReference>
<keyword evidence="1" id="KW-0808">Transferase</keyword>
<dbReference type="CDD" id="cd09274">
    <property type="entry name" value="RNase_HI_RT_Ty3"/>
    <property type="match status" value="1"/>
</dbReference>
<feature type="domain" description="Reverse transcriptase RNase H-like" evidence="8">
    <location>
        <begin position="365"/>
        <end position="464"/>
    </location>
</feature>